<evidence type="ECO:0000313" key="2">
    <source>
        <dbReference type="EMBL" id="OGZ09848.1"/>
    </source>
</evidence>
<gene>
    <name evidence="2" type="ORF">A3D65_00455</name>
</gene>
<feature type="transmembrane region" description="Helical" evidence="1">
    <location>
        <begin position="13"/>
        <end position="32"/>
    </location>
</feature>
<evidence type="ECO:0000313" key="3">
    <source>
        <dbReference type="Proteomes" id="UP000177996"/>
    </source>
</evidence>
<dbReference type="EMBL" id="MHLL01000015">
    <property type="protein sequence ID" value="OGZ09848.1"/>
    <property type="molecule type" value="Genomic_DNA"/>
</dbReference>
<keyword evidence="1" id="KW-0812">Transmembrane</keyword>
<keyword evidence="1" id="KW-0472">Membrane</keyword>
<reference evidence="2 3" key="1">
    <citation type="journal article" date="2016" name="Nat. Commun.">
        <title>Thousands of microbial genomes shed light on interconnected biogeochemical processes in an aquifer system.</title>
        <authorList>
            <person name="Anantharaman K."/>
            <person name="Brown C.T."/>
            <person name="Hug L.A."/>
            <person name="Sharon I."/>
            <person name="Castelle C.J."/>
            <person name="Probst A.J."/>
            <person name="Thomas B.C."/>
            <person name="Singh A."/>
            <person name="Wilkins M.J."/>
            <person name="Karaoz U."/>
            <person name="Brodie E.L."/>
            <person name="Williams K.H."/>
            <person name="Hubbard S.S."/>
            <person name="Banfield J.F."/>
        </authorList>
    </citation>
    <scope>NUCLEOTIDE SEQUENCE [LARGE SCALE GENOMIC DNA]</scope>
</reference>
<protein>
    <submittedName>
        <fullName evidence="2">Uncharacterized protein</fullName>
    </submittedName>
</protein>
<name>A0A1G2DAR1_9BACT</name>
<dbReference type="Proteomes" id="UP000177996">
    <property type="component" value="Unassembled WGS sequence"/>
</dbReference>
<proteinExistence type="predicted"/>
<sequence>MGDGNTNHRPISFYHYTLLCIASYPQFFYFVIHSIVADNQKYLEKILPPITDFLGRRLQLSLHPNKVFIRPHIQGIDFLGYVTLPHHIMLRTKTSERMWRKLKERVSQYRTGDITESTLSASLQSYLGVLSHANAYRLSEELKNQFWFWLKE</sequence>
<comment type="caution">
    <text evidence="2">The sequence shown here is derived from an EMBL/GenBank/DDBJ whole genome shotgun (WGS) entry which is preliminary data.</text>
</comment>
<organism evidence="2 3">
    <name type="scientific">Candidatus Lloydbacteria bacterium RIFCSPHIGHO2_02_FULL_50_13</name>
    <dbReference type="NCBI Taxonomy" id="1798661"/>
    <lineage>
        <taxon>Bacteria</taxon>
        <taxon>Candidatus Lloydiibacteriota</taxon>
    </lineage>
</organism>
<dbReference type="AlphaFoldDB" id="A0A1G2DAR1"/>
<keyword evidence="1" id="KW-1133">Transmembrane helix</keyword>
<dbReference type="STRING" id="1798661.A3D65_00455"/>
<evidence type="ECO:0000256" key="1">
    <source>
        <dbReference type="SAM" id="Phobius"/>
    </source>
</evidence>
<accession>A0A1G2DAR1</accession>